<dbReference type="Proteomes" id="UP000515124">
    <property type="component" value="Unplaced"/>
</dbReference>
<dbReference type="PROSITE" id="PS50863">
    <property type="entry name" value="B3"/>
    <property type="match status" value="3"/>
</dbReference>
<evidence type="ECO:0000259" key="7">
    <source>
        <dbReference type="PROSITE" id="PS50863"/>
    </source>
</evidence>
<proteinExistence type="predicted"/>
<feature type="domain" description="TF-B3" evidence="7">
    <location>
        <begin position="21"/>
        <end position="116"/>
    </location>
</feature>
<dbReference type="InterPro" id="IPR015300">
    <property type="entry name" value="DNA-bd_pseudobarrel_sf"/>
</dbReference>
<accession>A0A6P5RX62</accession>
<feature type="domain" description="TF-B3" evidence="7">
    <location>
        <begin position="440"/>
        <end position="535"/>
    </location>
</feature>
<feature type="region of interest" description="Disordered" evidence="6">
    <location>
        <begin position="340"/>
        <end position="416"/>
    </location>
</feature>
<dbReference type="KEGG" id="pavi:110752946"/>
<dbReference type="PANTHER" id="PTHR31920:SF108">
    <property type="entry name" value="B3 DOMAIN-CONTAINING TRANSCRIPTION FACTOR VRN1-LIKE"/>
    <property type="match status" value="1"/>
</dbReference>
<sequence length="541" mass="61468">MASLPQEIDDWPTFSPTTPHFFKIILKGNTSSDAKLRIPKNFVMKYGDDLSNPVSLELPSGSGSAWKVDLRRLDGEVWFDKGWADFSEFYSLDRGHWLVFGYQGNSKFQVCIFDRTCTEIDYPLRKQEMEETDDTDDDFHEDSGDDSVEEQPDDSTCPRKTRKKSSLPCPRPQKKNRTSSRGKDDYPAKLGSGSTSSTRRFEKRTPGFLGGIRPLPESRNAIALQRANAYKSQHPFSVIVAMKPSYITGFLLWLPSEFHKLYPIKNSGEVILRVLDHRTWPVNLKYGGGRAQFLSGWMDFVCDNNLKVNDVCAFESIDNKVKPLFDVVIFPNIEAANCPNEREQTVPEIEETNEDDDPSDDSSDESGDADYLSDDSDNDSVEIIENCTPFPRRTKEKSPMPCPQPPKKNKASSSGKVYFPASGNATALQRANAFKSRHPFFKVAMRTSYIHNRNMNVPYTFVKKHLKQTNNYVFLRVSGARTWCVKLCQYVGRAKFQGGWPKFARENSLVKGDVCIFVLVNSIKPLFDVVFYHTRDSTTTN</sequence>
<dbReference type="Gene3D" id="2.40.330.10">
    <property type="entry name" value="DNA-binding pseudobarrel domain"/>
    <property type="match status" value="3"/>
</dbReference>
<evidence type="ECO:0000256" key="1">
    <source>
        <dbReference type="ARBA" id="ARBA00004123"/>
    </source>
</evidence>
<dbReference type="Gramene" id="Pav_sc0000348.1_g620.1.mk:mrna">
    <property type="protein sequence ID" value="Pav_sc0000348.1_g620.1.mk:mrna"/>
    <property type="gene ID" value="Pav_sc0000348.1_g620.1.mk"/>
</dbReference>
<dbReference type="Pfam" id="PF02362">
    <property type="entry name" value="B3"/>
    <property type="match status" value="3"/>
</dbReference>
<keyword evidence="4" id="KW-0804">Transcription</keyword>
<dbReference type="InterPro" id="IPR050655">
    <property type="entry name" value="Plant_B3_domain"/>
</dbReference>
<dbReference type="RefSeq" id="XP_021809410.1">
    <property type="nucleotide sequence ID" value="XM_021953718.1"/>
</dbReference>
<dbReference type="GO" id="GO:0003677">
    <property type="term" value="F:DNA binding"/>
    <property type="evidence" value="ECO:0007669"/>
    <property type="project" value="UniProtKB-KW"/>
</dbReference>
<feature type="compositionally biased region" description="Acidic residues" evidence="6">
    <location>
        <begin position="130"/>
        <end position="153"/>
    </location>
</feature>
<keyword evidence="8" id="KW-1185">Reference proteome</keyword>
<evidence type="ECO:0000256" key="5">
    <source>
        <dbReference type="ARBA" id="ARBA00023242"/>
    </source>
</evidence>
<dbReference type="SUPFAM" id="SSF101936">
    <property type="entry name" value="DNA-binding pseudobarrel domain"/>
    <property type="match status" value="3"/>
</dbReference>
<feature type="domain" description="TF-B3" evidence="7">
    <location>
        <begin position="237"/>
        <end position="333"/>
    </location>
</feature>
<comment type="subcellular location">
    <subcellularLocation>
        <location evidence="1">Nucleus</location>
    </subcellularLocation>
</comment>
<feature type="compositionally biased region" description="Acidic residues" evidence="6">
    <location>
        <begin position="348"/>
        <end position="382"/>
    </location>
</feature>
<keyword evidence="2" id="KW-0805">Transcription regulation</keyword>
<name>A0A6P5RX62_PRUAV</name>
<organism evidence="8 10">
    <name type="scientific">Prunus avium</name>
    <name type="common">Cherry</name>
    <name type="synonym">Cerasus avium</name>
    <dbReference type="NCBI Taxonomy" id="42229"/>
    <lineage>
        <taxon>Eukaryota</taxon>
        <taxon>Viridiplantae</taxon>
        <taxon>Streptophyta</taxon>
        <taxon>Embryophyta</taxon>
        <taxon>Tracheophyta</taxon>
        <taxon>Spermatophyta</taxon>
        <taxon>Magnoliopsida</taxon>
        <taxon>eudicotyledons</taxon>
        <taxon>Gunneridae</taxon>
        <taxon>Pentapetalae</taxon>
        <taxon>rosids</taxon>
        <taxon>fabids</taxon>
        <taxon>Rosales</taxon>
        <taxon>Rosaceae</taxon>
        <taxon>Amygdaloideae</taxon>
        <taxon>Amygdaleae</taxon>
        <taxon>Prunus</taxon>
    </lineage>
</organism>
<evidence type="ECO:0000256" key="6">
    <source>
        <dbReference type="SAM" id="MobiDB-lite"/>
    </source>
</evidence>
<evidence type="ECO:0000256" key="3">
    <source>
        <dbReference type="ARBA" id="ARBA00023125"/>
    </source>
</evidence>
<evidence type="ECO:0000313" key="10">
    <source>
        <dbReference type="RefSeq" id="XP_021809410.1"/>
    </source>
</evidence>
<dbReference type="RefSeq" id="XP_021809409.1">
    <property type="nucleotide sequence ID" value="XM_021953717.1"/>
</dbReference>
<evidence type="ECO:0000256" key="2">
    <source>
        <dbReference type="ARBA" id="ARBA00023015"/>
    </source>
</evidence>
<dbReference type="InterPro" id="IPR003340">
    <property type="entry name" value="B3_DNA-bd"/>
</dbReference>
<dbReference type="SMR" id="A0A6P5RX62"/>
<dbReference type="SMART" id="SM01019">
    <property type="entry name" value="B3"/>
    <property type="match status" value="3"/>
</dbReference>
<dbReference type="GeneID" id="110752946"/>
<reference evidence="9 10" key="1">
    <citation type="submission" date="2025-04" db="UniProtKB">
        <authorList>
            <consortium name="RefSeq"/>
        </authorList>
    </citation>
    <scope>IDENTIFICATION</scope>
</reference>
<dbReference type="CDD" id="cd10017">
    <property type="entry name" value="B3_DNA"/>
    <property type="match status" value="3"/>
</dbReference>
<dbReference type="PANTHER" id="PTHR31920">
    <property type="entry name" value="B3 DOMAIN-CONTAINING"/>
    <property type="match status" value="1"/>
</dbReference>
<evidence type="ECO:0000313" key="9">
    <source>
        <dbReference type="RefSeq" id="XP_021809409.1"/>
    </source>
</evidence>
<dbReference type="AlphaFoldDB" id="A0A6P5RX62"/>
<keyword evidence="3" id="KW-0238">DNA-binding</keyword>
<feature type="region of interest" description="Disordered" evidence="6">
    <location>
        <begin position="128"/>
        <end position="212"/>
    </location>
</feature>
<protein>
    <submittedName>
        <fullName evidence="9">B3 domain-containing transcription factor VRN1-like isoform X1</fullName>
    </submittedName>
    <submittedName>
        <fullName evidence="10">B3 domain-containing transcription factor VRN1-like isoform X2</fullName>
    </submittedName>
</protein>
<gene>
    <name evidence="9 10" type="primary">LOC110752946</name>
</gene>
<evidence type="ECO:0000256" key="4">
    <source>
        <dbReference type="ARBA" id="ARBA00023163"/>
    </source>
</evidence>
<keyword evidence="5" id="KW-0539">Nucleus</keyword>
<dbReference type="GO" id="GO:0005634">
    <property type="term" value="C:nucleus"/>
    <property type="evidence" value="ECO:0007669"/>
    <property type="project" value="UniProtKB-SubCell"/>
</dbReference>
<evidence type="ECO:0000313" key="8">
    <source>
        <dbReference type="Proteomes" id="UP000515124"/>
    </source>
</evidence>